<dbReference type="AlphaFoldDB" id="A0A1M7C5Z4"/>
<organism evidence="1 2">
    <name type="scientific">Anaerocolumna jejuensis DSM 15929</name>
    <dbReference type="NCBI Taxonomy" id="1121322"/>
    <lineage>
        <taxon>Bacteria</taxon>
        <taxon>Bacillati</taxon>
        <taxon>Bacillota</taxon>
        <taxon>Clostridia</taxon>
        <taxon>Lachnospirales</taxon>
        <taxon>Lachnospiraceae</taxon>
        <taxon>Anaerocolumna</taxon>
    </lineage>
</organism>
<dbReference type="RefSeq" id="WP_073280234.1">
    <property type="nucleotide sequence ID" value="NZ_FRAC01000041.1"/>
</dbReference>
<dbReference type="Proteomes" id="UP000184386">
    <property type="component" value="Unassembled WGS sequence"/>
</dbReference>
<accession>A0A1M7C5Z4</accession>
<keyword evidence="2" id="KW-1185">Reference proteome</keyword>
<name>A0A1M7C5Z4_9FIRM</name>
<protein>
    <recommendedName>
        <fullName evidence="3">Nuclease-related domain-containing protein</fullName>
    </recommendedName>
</protein>
<dbReference type="STRING" id="1121322.SAMN02745136_05333"/>
<dbReference type="EMBL" id="FRAC01000041">
    <property type="protein sequence ID" value="SHL62577.1"/>
    <property type="molecule type" value="Genomic_DNA"/>
</dbReference>
<evidence type="ECO:0008006" key="3">
    <source>
        <dbReference type="Google" id="ProtNLM"/>
    </source>
</evidence>
<proteinExistence type="predicted"/>
<evidence type="ECO:0000313" key="1">
    <source>
        <dbReference type="EMBL" id="SHL62577.1"/>
    </source>
</evidence>
<evidence type="ECO:0000313" key="2">
    <source>
        <dbReference type="Proteomes" id="UP000184386"/>
    </source>
</evidence>
<dbReference type="OrthoDB" id="2080555at2"/>
<sequence>MDEIILGLAISALLVYLLRLVSGYSMYKRSIHQMIYSGYLEYLMKRKRIRKLSVSSYFEELFGKNRILYQFYKGANQKQPLPYVILVLPSGIYCLKICSDKGNVTGSTSKKLVQEMNDFVIKLQNKITKIKPEIYRIAVFPDQCSLNTGDNKVGMAVIKRSQLRQVLIDIHKSSDKGLEPWEIDAVWDMLAKDSLMLEERKSNWNVKAET</sequence>
<gene>
    <name evidence="1" type="ORF">SAMN02745136_05333</name>
</gene>
<reference evidence="1 2" key="1">
    <citation type="submission" date="2016-11" db="EMBL/GenBank/DDBJ databases">
        <authorList>
            <person name="Jaros S."/>
            <person name="Januszkiewicz K."/>
            <person name="Wedrychowicz H."/>
        </authorList>
    </citation>
    <scope>NUCLEOTIDE SEQUENCE [LARGE SCALE GENOMIC DNA]</scope>
    <source>
        <strain evidence="1 2">DSM 15929</strain>
    </source>
</reference>